<dbReference type="AlphaFoldDB" id="A0A0A2B8T3"/>
<accession>A0A0A2B8T3</accession>
<dbReference type="EMBL" id="JNAR01000003">
    <property type="protein sequence ID" value="KGG10473.1"/>
    <property type="molecule type" value="Genomic_DNA"/>
</dbReference>
<reference evidence="2" key="1">
    <citation type="journal article" date="2014" name="Sci. Data">
        <title>Genomes of diverse isolates of the marine cyanobacterium Prochlorococcus.</title>
        <authorList>
            <person name="Biller S."/>
            <person name="Berube P."/>
            <person name="Thompson J."/>
            <person name="Kelly L."/>
            <person name="Roggensack S."/>
            <person name="Awad L."/>
            <person name="Roache-Johnson K."/>
            <person name="Ding H."/>
            <person name="Giovannoni S.J."/>
            <person name="Moore L.R."/>
            <person name="Chisholm S.W."/>
        </authorList>
    </citation>
    <scope>NUCLEOTIDE SEQUENCE [LARGE SCALE GENOMIC DNA]</scope>
</reference>
<evidence type="ECO:0000313" key="2">
    <source>
        <dbReference type="Proteomes" id="UP000030481"/>
    </source>
</evidence>
<name>A0A0A2B8T3_PROMR</name>
<protein>
    <submittedName>
        <fullName evidence="1">Uncharacterized protein</fullName>
    </submittedName>
</protein>
<dbReference type="Proteomes" id="UP000030481">
    <property type="component" value="Unassembled WGS sequence"/>
</dbReference>
<comment type="caution">
    <text evidence="1">The sequence shown here is derived from an EMBL/GenBank/DDBJ whole genome shotgun (WGS) entry which is preliminary data.</text>
</comment>
<organism evidence="1 2">
    <name type="scientific">Prochlorococcus marinus str. MIT 9401</name>
    <dbReference type="NCBI Taxonomy" id="167551"/>
    <lineage>
        <taxon>Bacteria</taxon>
        <taxon>Bacillati</taxon>
        <taxon>Cyanobacteriota</taxon>
        <taxon>Cyanophyceae</taxon>
        <taxon>Synechococcales</taxon>
        <taxon>Prochlorococcaceae</taxon>
        <taxon>Prochlorococcus</taxon>
    </lineage>
</organism>
<evidence type="ECO:0000313" key="1">
    <source>
        <dbReference type="EMBL" id="KGG10473.1"/>
    </source>
</evidence>
<proteinExistence type="predicted"/>
<sequence length="38" mass="4388">MIEKMMIIDAVITVLNVKSLLKDEFIGLSVNTKYKNFK</sequence>
<gene>
    <name evidence="1" type="ORF">EV01_0221</name>
</gene>